<dbReference type="Proteomes" id="UP000000343">
    <property type="component" value="Chromosome"/>
</dbReference>
<reference evidence="6" key="1">
    <citation type="submission" date="2011-01" db="EMBL/GenBank/DDBJ databases">
        <title>Complete sequence of chromosome of Acidobacterium sp. MP5ACTX9.</title>
        <authorList>
            <consortium name="US DOE Joint Genome Institute"/>
            <person name="Lucas S."/>
            <person name="Copeland A."/>
            <person name="Lapidus A."/>
            <person name="Cheng J.-F."/>
            <person name="Goodwin L."/>
            <person name="Pitluck S."/>
            <person name="Teshima H."/>
            <person name="Detter J.C."/>
            <person name="Han C."/>
            <person name="Tapia R."/>
            <person name="Land M."/>
            <person name="Hauser L."/>
            <person name="Kyrpides N."/>
            <person name="Ivanova N."/>
            <person name="Ovchinnikova G."/>
            <person name="Pagani I."/>
            <person name="Rawat S.R."/>
            <person name="Mannisto M."/>
            <person name="Haggblom M.M."/>
            <person name="Woyke T."/>
        </authorList>
    </citation>
    <scope>NUCLEOTIDE SEQUENCE [LARGE SCALE GENOMIC DNA]</scope>
    <source>
        <strain evidence="6">MP5ACTX9</strain>
    </source>
</reference>
<dbReference type="KEGG" id="acm:AciX9_1291"/>
<dbReference type="PANTHER" id="PTHR42855">
    <property type="entry name" value="ABC TRANSPORTER ATP-BINDING SUBUNIT"/>
    <property type="match status" value="1"/>
</dbReference>
<evidence type="ECO:0000256" key="1">
    <source>
        <dbReference type="ARBA" id="ARBA00022741"/>
    </source>
</evidence>
<dbReference type="InterPro" id="IPR003593">
    <property type="entry name" value="AAA+_ATPase"/>
</dbReference>
<dbReference type="OrthoDB" id="9760950at2"/>
<dbReference type="SUPFAM" id="SSF52540">
    <property type="entry name" value="P-loop containing nucleoside triphosphate hydrolases"/>
    <property type="match status" value="2"/>
</dbReference>
<proteinExistence type="predicted"/>
<name>E8X589_GRATM</name>
<dbReference type="CDD" id="cd03221">
    <property type="entry name" value="ABCF_EF-3"/>
    <property type="match status" value="2"/>
</dbReference>
<dbReference type="AlphaFoldDB" id="E8X589"/>
<dbReference type="eggNOG" id="COG0488">
    <property type="taxonomic scope" value="Bacteria"/>
</dbReference>
<dbReference type="GO" id="GO:0016887">
    <property type="term" value="F:ATP hydrolysis activity"/>
    <property type="evidence" value="ECO:0007669"/>
    <property type="project" value="InterPro"/>
</dbReference>
<dbReference type="Pfam" id="PF00005">
    <property type="entry name" value="ABC_tran"/>
    <property type="match status" value="2"/>
</dbReference>
<dbReference type="InterPro" id="IPR037118">
    <property type="entry name" value="Val-tRNA_synth_C_sf"/>
</dbReference>
<dbReference type="EMBL" id="CP002480">
    <property type="protein sequence ID" value="ADW68353.1"/>
    <property type="molecule type" value="Genomic_DNA"/>
</dbReference>
<dbReference type="RefSeq" id="WP_013579676.1">
    <property type="nucleotide sequence ID" value="NC_015064.1"/>
</dbReference>
<dbReference type="GO" id="GO:0005524">
    <property type="term" value="F:ATP binding"/>
    <property type="evidence" value="ECO:0007669"/>
    <property type="project" value="UniProtKB-KW"/>
</dbReference>
<dbReference type="PANTHER" id="PTHR42855:SF1">
    <property type="entry name" value="ABC TRANSPORTER DOMAIN-CONTAINING PROTEIN"/>
    <property type="match status" value="1"/>
</dbReference>
<keyword evidence="6" id="KW-1185">Reference proteome</keyword>
<dbReference type="STRING" id="1198114.AciX9_1291"/>
<dbReference type="InterPro" id="IPR032524">
    <property type="entry name" value="ABC_tran_C"/>
</dbReference>
<evidence type="ECO:0000256" key="2">
    <source>
        <dbReference type="ARBA" id="ARBA00022840"/>
    </source>
</evidence>
<dbReference type="InterPro" id="IPR017871">
    <property type="entry name" value="ABC_transporter-like_CS"/>
</dbReference>
<evidence type="ECO:0000256" key="3">
    <source>
        <dbReference type="SAM" id="Coils"/>
    </source>
</evidence>
<keyword evidence="3" id="KW-0175">Coiled coil</keyword>
<sequence>MPPILNAQGVSKRFGAVPLFEEISFPVSEGDRIGLIGPNGAGKSTLLKVLAGEEDPDTGDVATRKRARIGYIRQESTFADRLTVRDVLEKAVEAAGVPEAEREGRLQETSGRTGFPDMTAEAARLSGGWRKRLAIAEAIVSGPDVLLLDEPTNHLDLAGIAWLEETLKSAPFACVLVSHDRYFLENVATEIVELNKVYADGLLRVKGTYTQFLEGKEQYLEAQSKLQDALKNRVKIETEWLRRGPKARTTKSKARIDSAQDLIGQLKEVNQRVQTSTAGIDFSATDRQTKRLVEFEGVSCTLGEGANARKIVENLDFLITSGMRVGLVGPNGSGKTTLLRLLREEIKPDTGEIKKAAFLKVVYFSQTRELDESVTLRRALAPDSDSVVYQGRVVHVASYATKFLFTSEQLNQPVERLSGGERARVLIAKLMLEPADLLLLDEPTNDLDIATLEILEESLLEYTGALVLVTHDRFMLDRVSTVVLGLDGKGGAERFGDYSQWEQWKGVKIEEAIVPGSSASAAGGGNDKGGKKKLSYLEAREYAGIEALVDKAEERLNAARDVLDDPSVATNAEALTKALHEMEQAQTEADGLYQRWAELTEKAG</sequence>
<dbReference type="SMART" id="SM00382">
    <property type="entry name" value="AAA"/>
    <property type="match status" value="2"/>
</dbReference>
<keyword evidence="2" id="KW-0067">ATP-binding</keyword>
<dbReference type="HOGENOM" id="CLU_000604_36_0_0"/>
<dbReference type="PaxDb" id="1198114-AciX9_1291"/>
<dbReference type="Gene3D" id="1.10.287.380">
    <property type="entry name" value="Valyl-tRNA synthetase, C-terminal domain"/>
    <property type="match status" value="1"/>
</dbReference>
<dbReference type="PROSITE" id="PS00211">
    <property type="entry name" value="ABC_TRANSPORTER_1"/>
    <property type="match status" value="2"/>
</dbReference>
<gene>
    <name evidence="5" type="ordered locus">AciX9_1291</name>
</gene>
<dbReference type="PROSITE" id="PS50893">
    <property type="entry name" value="ABC_TRANSPORTER_2"/>
    <property type="match status" value="2"/>
</dbReference>
<keyword evidence="1" id="KW-0547">Nucleotide-binding</keyword>
<dbReference type="InterPro" id="IPR003439">
    <property type="entry name" value="ABC_transporter-like_ATP-bd"/>
</dbReference>
<dbReference type="Pfam" id="PF16326">
    <property type="entry name" value="ABC_tran_CTD"/>
    <property type="match status" value="1"/>
</dbReference>
<organism evidence="6">
    <name type="scientific">Granulicella tundricola (strain ATCC BAA-1859 / DSM 23138 / MP5ACTX9)</name>
    <dbReference type="NCBI Taxonomy" id="1198114"/>
    <lineage>
        <taxon>Bacteria</taxon>
        <taxon>Pseudomonadati</taxon>
        <taxon>Acidobacteriota</taxon>
        <taxon>Terriglobia</taxon>
        <taxon>Terriglobales</taxon>
        <taxon>Acidobacteriaceae</taxon>
        <taxon>Granulicella</taxon>
    </lineage>
</organism>
<dbReference type="Gene3D" id="3.40.50.300">
    <property type="entry name" value="P-loop containing nucleotide triphosphate hydrolases"/>
    <property type="match status" value="2"/>
</dbReference>
<dbReference type="InterPro" id="IPR027417">
    <property type="entry name" value="P-loop_NTPase"/>
</dbReference>
<feature type="coiled-coil region" evidence="3">
    <location>
        <begin position="542"/>
        <end position="602"/>
    </location>
</feature>
<feature type="domain" description="ABC transporter" evidence="4">
    <location>
        <begin position="293"/>
        <end position="512"/>
    </location>
</feature>
<evidence type="ECO:0000259" key="4">
    <source>
        <dbReference type="PROSITE" id="PS50893"/>
    </source>
</evidence>
<protein>
    <submittedName>
        <fullName evidence="5">ABC transporter related protein</fullName>
    </submittedName>
</protein>
<evidence type="ECO:0000313" key="5">
    <source>
        <dbReference type="EMBL" id="ADW68353.1"/>
    </source>
</evidence>
<evidence type="ECO:0000313" key="6">
    <source>
        <dbReference type="Proteomes" id="UP000000343"/>
    </source>
</evidence>
<dbReference type="InterPro" id="IPR051309">
    <property type="entry name" value="ABCF_ATPase"/>
</dbReference>
<feature type="domain" description="ABC transporter" evidence="4">
    <location>
        <begin position="5"/>
        <end position="225"/>
    </location>
</feature>
<dbReference type="GO" id="GO:0003677">
    <property type="term" value="F:DNA binding"/>
    <property type="evidence" value="ECO:0007669"/>
    <property type="project" value="InterPro"/>
</dbReference>
<accession>E8X589</accession>